<feature type="region of interest" description="Disordered" evidence="1">
    <location>
        <begin position="1"/>
        <end position="20"/>
    </location>
</feature>
<reference evidence="2 3" key="1">
    <citation type="submission" date="2023-06" db="EMBL/GenBank/DDBJ databases">
        <title>Actinomycetospora Odt1-22.</title>
        <authorList>
            <person name="Supong K."/>
        </authorList>
    </citation>
    <scope>NUCLEOTIDE SEQUENCE [LARGE SCALE GENOMIC DNA]</scope>
    <source>
        <strain evidence="2 3">Odt1-22</strain>
    </source>
</reference>
<dbReference type="EMBL" id="JASVWF010000003">
    <property type="protein sequence ID" value="MDL5157772.1"/>
    <property type="molecule type" value="Genomic_DNA"/>
</dbReference>
<dbReference type="Proteomes" id="UP001231924">
    <property type="component" value="Unassembled WGS sequence"/>
</dbReference>
<evidence type="ECO:0000313" key="3">
    <source>
        <dbReference type="Proteomes" id="UP001231924"/>
    </source>
</evidence>
<proteinExistence type="predicted"/>
<dbReference type="Pfam" id="PF02288">
    <property type="entry name" value="Dehydratase_MU"/>
    <property type="match status" value="1"/>
</dbReference>
<protein>
    <submittedName>
        <fullName evidence="2">Glycerol dehydratase reactivase beta/small subunit family protein</fullName>
    </submittedName>
</protein>
<dbReference type="RefSeq" id="WP_286054217.1">
    <property type="nucleotide sequence ID" value="NZ_JASVWF010000003.1"/>
</dbReference>
<dbReference type="Gene3D" id="3.40.50.10150">
    <property type="entry name" value="B12-dependent dehydatase associated subunit"/>
    <property type="match status" value="1"/>
</dbReference>
<keyword evidence="3" id="KW-1185">Reference proteome</keyword>
<dbReference type="SUPFAM" id="SSF52968">
    <property type="entry name" value="B12-dependent dehydatase associated subunit"/>
    <property type="match status" value="1"/>
</dbReference>
<gene>
    <name evidence="2" type="ORF">QRT03_17530</name>
</gene>
<organism evidence="2 3">
    <name type="scientific">Actinomycetospora termitidis</name>
    <dbReference type="NCBI Taxonomy" id="3053470"/>
    <lineage>
        <taxon>Bacteria</taxon>
        <taxon>Bacillati</taxon>
        <taxon>Actinomycetota</taxon>
        <taxon>Actinomycetes</taxon>
        <taxon>Pseudonocardiales</taxon>
        <taxon>Pseudonocardiaceae</taxon>
        <taxon>Actinomycetospora</taxon>
    </lineage>
</organism>
<accession>A0ABT7MD43</accession>
<feature type="region of interest" description="Disordered" evidence="1">
    <location>
        <begin position="36"/>
        <end position="56"/>
    </location>
</feature>
<comment type="caution">
    <text evidence="2">The sequence shown here is derived from an EMBL/GenBank/DDBJ whole genome shotgun (WGS) entry which is preliminary data.</text>
</comment>
<dbReference type="InterPro" id="IPR010254">
    <property type="entry name" value="B12-dep_deHydtase_bsu"/>
</dbReference>
<dbReference type="InterPro" id="IPR003208">
    <property type="entry name" value="Dehydtase/Dehydtase_re"/>
</dbReference>
<sequence>MSSSDDEGPPTVLVASHTDAPPAVVREVLAGVEEQGVPTAGVGGGDDPDAGARHAARESRLEVGVGVGPDGAVVVRHALVADPVLVLPPGARAADRRQAGGDAARIVAGLPLRCGAAR</sequence>
<name>A0ABT7MD43_9PSEU</name>
<evidence type="ECO:0000256" key="1">
    <source>
        <dbReference type="SAM" id="MobiDB-lite"/>
    </source>
</evidence>
<evidence type="ECO:0000313" key="2">
    <source>
        <dbReference type="EMBL" id="MDL5157772.1"/>
    </source>
</evidence>